<dbReference type="PANTHER" id="PTHR47947:SF3">
    <property type="entry name" value="CYTOCHROME P450 81D1-LIKE"/>
    <property type="match status" value="1"/>
</dbReference>
<sequence length="126" mass="14228">MFSSLQQTESEYYTDEIVKGMIVFHYPPLRFLKYQKPPLLGHWGPFQMLSAGTDTSSGTMEWALSLLLNNPQVLKKAQQEIDAYGGQSRLINDSDLGMLPYLHAIINETVRICPVTPILVPVAHYC</sequence>
<dbReference type="InParanoid" id="A0A068TZA5"/>
<name>A0A068TZA5_COFCA</name>
<keyword evidence="2" id="KW-0479">Metal-binding</keyword>
<evidence type="ECO:0000313" key="7">
    <source>
        <dbReference type="Proteomes" id="UP000295252"/>
    </source>
</evidence>
<dbReference type="PRINTS" id="PR00385">
    <property type="entry name" value="P450"/>
</dbReference>
<dbReference type="InterPro" id="IPR001128">
    <property type="entry name" value="Cyt_P450"/>
</dbReference>
<proteinExistence type="predicted"/>
<reference evidence="7" key="1">
    <citation type="journal article" date="2014" name="Science">
        <title>The coffee genome provides insight into the convergent evolution of caffeine biosynthesis.</title>
        <authorList>
            <person name="Denoeud F."/>
            <person name="Carretero-Paulet L."/>
            <person name="Dereeper A."/>
            <person name="Droc G."/>
            <person name="Guyot R."/>
            <person name="Pietrella M."/>
            <person name="Zheng C."/>
            <person name="Alberti A."/>
            <person name="Anthony F."/>
            <person name="Aprea G."/>
            <person name="Aury J.M."/>
            <person name="Bento P."/>
            <person name="Bernard M."/>
            <person name="Bocs S."/>
            <person name="Campa C."/>
            <person name="Cenci A."/>
            <person name="Combes M.C."/>
            <person name="Crouzillat D."/>
            <person name="Da Silva C."/>
            <person name="Daddiego L."/>
            <person name="De Bellis F."/>
            <person name="Dussert S."/>
            <person name="Garsmeur O."/>
            <person name="Gayraud T."/>
            <person name="Guignon V."/>
            <person name="Jahn K."/>
            <person name="Jamilloux V."/>
            <person name="Joet T."/>
            <person name="Labadie K."/>
            <person name="Lan T."/>
            <person name="Leclercq J."/>
            <person name="Lepelley M."/>
            <person name="Leroy T."/>
            <person name="Li L.T."/>
            <person name="Librado P."/>
            <person name="Lopez L."/>
            <person name="Munoz A."/>
            <person name="Noel B."/>
            <person name="Pallavicini A."/>
            <person name="Perrotta G."/>
            <person name="Poncet V."/>
            <person name="Pot D."/>
            <person name="Priyono X."/>
            <person name="Rigoreau M."/>
            <person name="Rouard M."/>
            <person name="Rozas J."/>
            <person name="Tranchant-Dubreuil C."/>
            <person name="VanBuren R."/>
            <person name="Zhang Q."/>
            <person name="Andrade A.C."/>
            <person name="Argout X."/>
            <person name="Bertrand B."/>
            <person name="de Kochko A."/>
            <person name="Graziosi G."/>
            <person name="Henry R.J."/>
            <person name="Jayarama X."/>
            <person name="Ming R."/>
            <person name="Nagai C."/>
            <person name="Rounsley S."/>
            <person name="Sankoff D."/>
            <person name="Giuliano G."/>
            <person name="Albert V.A."/>
            <person name="Wincker P."/>
            <person name="Lashermes P."/>
        </authorList>
    </citation>
    <scope>NUCLEOTIDE SEQUENCE [LARGE SCALE GENOMIC DNA]</scope>
    <source>
        <strain evidence="7">cv. DH200-94</strain>
    </source>
</reference>
<dbReference type="PhylomeDB" id="A0A068TZA5"/>
<dbReference type="InterPro" id="IPR002401">
    <property type="entry name" value="Cyt_P450_E_grp-I"/>
</dbReference>
<dbReference type="Gene3D" id="1.10.630.10">
    <property type="entry name" value="Cytochrome P450"/>
    <property type="match status" value="1"/>
</dbReference>
<evidence type="ECO:0000256" key="5">
    <source>
        <dbReference type="ARBA" id="ARBA00023033"/>
    </source>
</evidence>
<evidence type="ECO:0000256" key="4">
    <source>
        <dbReference type="ARBA" id="ARBA00023004"/>
    </source>
</evidence>
<accession>A0A068TZA5</accession>
<evidence type="ECO:0000256" key="1">
    <source>
        <dbReference type="ARBA" id="ARBA00022617"/>
    </source>
</evidence>
<keyword evidence="4" id="KW-0408">Iron</keyword>
<dbReference type="Proteomes" id="UP000295252">
    <property type="component" value="Chromosome II"/>
</dbReference>
<dbReference type="GO" id="GO:0004497">
    <property type="term" value="F:monooxygenase activity"/>
    <property type="evidence" value="ECO:0007669"/>
    <property type="project" value="UniProtKB-KW"/>
</dbReference>
<dbReference type="PANTHER" id="PTHR47947">
    <property type="entry name" value="CYTOCHROME P450 82C3-RELATED"/>
    <property type="match status" value="1"/>
</dbReference>
<gene>
    <name evidence="6" type="ORF">GSCOC_T00034816001</name>
</gene>
<organism evidence="6 7">
    <name type="scientific">Coffea canephora</name>
    <name type="common">Robusta coffee</name>
    <dbReference type="NCBI Taxonomy" id="49390"/>
    <lineage>
        <taxon>Eukaryota</taxon>
        <taxon>Viridiplantae</taxon>
        <taxon>Streptophyta</taxon>
        <taxon>Embryophyta</taxon>
        <taxon>Tracheophyta</taxon>
        <taxon>Spermatophyta</taxon>
        <taxon>Magnoliopsida</taxon>
        <taxon>eudicotyledons</taxon>
        <taxon>Gunneridae</taxon>
        <taxon>Pentapetalae</taxon>
        <taxon>asterids</taxon>
        <taxon>lamiids</taxon>
        <taxon>Gentianales</taxon>
        <taxon>Rubiaceae</taxon>
        <taxon>Ixoroideae</taxon>
        <taxon>Gardenieae complex</taxon>
        <taxon>Bertiereae - Coffeeae clade</taxon>
        <taxon>Coffeeae</taxon>
        <taxon>Coffea</taxon>
    </lineage>
</organism>
<keyword evidence="3" id="KW-0560">Oxidoreductase</keyword>
<dbReference type="STRING" id="49390.A0A068TZA5"/>
<dbReference type="InterPro" id="IPR036396">
    <property type="entry name" value="Cyt_P450_sf"/>
</dbReference>
<dbReference type="GO" id="GO:0020037">
    <property type="term" value="F:heme binding"/>
    <property type="evidence" value="ECO:0007669"/>
    <property type="project" value="InterPro"/>
</dbReference>
<keyword evidence="5" id="KW-0503">Monooxygenase</keyword>
<dbReference type="EMBL" id="HG739090">
    <property type="protein sequence ID" value="CDP01239.1"/>
    <property type="molecule type" value="Genomic_DNA"/>
</dbReference>
<dbReference type="InterPro" id="IPR050651">
    <property type="entry name" value="Plant_Cytochrome_P450_Monoox"/>
</dbReference>
<evidence type="ECO:0000256" key="2">
    <source>
        <dbReference type="ARBA" id="ARBA00022723"/>
    </source>
</evidence>
<protein>
    <submittedName>
        <fullName evidence="6">Uncharacterized protein</fullName>
    </submittedName>
</protein>
<dbReference type="OrthoDB" id="2789670at2759"/>
<dbReference type="PRINTS" id="PR00463">
    <property type="entry name" value="EP450I"/>
</dbReference>
<evidence type="ECO:0000256" key="3">
    <source>
        <dbReference type="ARBA" id="ARBA00023002"/>
    </source>
</evidence>
<dbReference type="GO" id="GO:0016705">
    <property type="term" value="F:oxidoreductase activity, acting on paired donors, with incorporation or reduction of molecular oxygen"/>
    <property type="evidence" value="ECO:0007669"/>
    <property type="project" value="InterPro"/>
</dbReference>
<dbReference type="Pfam" id="PF00067">
    <property type="entry name" value="p450"/>
    <property type="match status" value="1"/>
</dbReference>
<keyword evidence="1" id="KW-0349">Heme</keyword>
<dbReference type="AlphaFoldDB" id="A0A068TZA5"/>
<keyword evidence="7" id="KW-1185">Reference proteome</keyword>
<evidence type="ECO:0000313" key="6">
    <source>
        <dbReference type="EMBL" id="CDP01239.1"/>
    </source>
</evidence>
<dbReference type="SUPFAM" id="SSF48264">
    <property type="entry name" value="Cytochrome P450"/>
    <property type="match status" value="1"/>
</dbReference>
<dbReference type="GO" id="GO:0005506">
    <property type="term" value="F:iron ion binding"/>
    <property type="evidence" value="ECO:0007669"/>
    <property type="project" value="InterPro"/>
</dbReference>
<dbReference type="Gramene" id="CDP01239">
    <property type="protein sequence ID" value="CDP01239"/>
    <property type="gene ID" value="GSCOC_T00034816001"/>
</dbReference>